<sequence>MSKKTSTSKDVSDDEGGEEYTVERILDKRIKDGAVEYLIKWEGFSLNESTWENVNNASCPELIEEFERKRMESSQPKKRKSEVAMPKPRDDHERDLKGAEVVGMTTGKGGEKFFVVRFADFSATLMPVKEGHSRIPQEALKYYEKHTRVPL</sequence>
<dbReference type="InterPro" id="IPR016197">
    <property type="entry name" value="Chromo-like_dom_sf"/>
</dbReference>
<dbReference type="Pfam" id="PF00385">
    <property type="entry name" value="Chromo"/>
    <property type="match status" value="1"/>
</dbReference>
<dbReference type="GO" id="GO:0031507">
    <property type="term" value="P:heterochromatin formation"/>
    <property type="evidence" value="ECO:0000318"/>
    <property type="project" value="GO_Central"/>
</dbReference>
<reference evidence="4" key="2">
    <citation type="submission" date="2022-06" db="UniProtKB">
        <authorList>
            <consortium name="EnsemblMetazoa"/>
        </authorList>
    </citation>
    <scope>IDENTIFICATION</scope>
    <source>
        <strain evidence="4">PS312</strain>
    </source>
</reference>
<evidence type="ECO:0000313" key="5">
    <source>
        <dbReference type="Proteomes" id="UP000005239"/>
    </source>
</evidence>
<feature type="region of interest" description="Disordered" evidence="3">
    <location>
        <begin position="67"/>
        <end position="99"/>
    </location>
</feature>
<dbReference type="Gene3D" id="2.40.50.40">
    <property type="match status" value="2"/>
</dbReference>
<dbReference type="OrthoDB" id="433924at2759"/>
<dbReference type="InterPro" id="IPR023780">
    <property type="entry name" value="Chromo_domain"/>
</dbReference>
<name>A0A2A6CDA1_PRIPA</name>
<dbReference type="PANTHER" id="PTHR22812">
    <property type="entry name" value="CHROMOBOX PROTEIN"/>
    <property type="match status" value="1"/>
</dbReference>
<dbReference type="GO" id="GO:0003682">
    <property type="term" value="F:chromatin binding"/>
    <property type="evidence" value="ECO:0000318"/>
    <property type="project" value="GO_Central"/>
</dbReference>
<dbReference type="InterPro" id="IPR000953">
    <property type="entry name" value="Chromo/chromo_shadow_dom"/>
</dbReference>
<keyword evidence="2" id="KW-0539">Nucleus</keyword>
<evidence type="ECO:0000256" key="2">
    <source>
        <dbReference type="ARBA" id="ARBA00023242"/>
    </source>
</evidence>
<comment type="subcellular location">
    <subcellularLocation>
        <location evidence="1">Nucleus</location>
    </subcellularLocation>
</comment>
<accession>A0A8R1Y9I0</accession>
<keyword evidence="5" id="KW-1185">Reference proteome</keyword>
<dbReference type="GO" id="GO:0005721">
    <property type="term" value="C:pericentric heterochromatin"/>
    <property type="evidence" value="ECO:0000318"/>
    <property type="project" value="GO_Central"/>
</dbReference>
<dbReference type="Proteomes" id="UP000005239">
    <property type="component" value="Unassembled WGS sequence"/>
</dbReference>
<accession>A0A2A6CDA1</accession>
<dbReference type="EnsemblMetazoa" id="PPA08260.1">
    <property type="protein sequence ID" value="PPA08260.1"/>
    <property type="gene ID" value="WBGene00097814"/>
</dbReference>
<reference evidence="5" key="1">
    <citation type="journal article" date="2008" name="Nat. Genet.">
        <title>The Pristionchus pacificus genome provides a unique perspective on nematode lifestyle and parasitism.</title>
        <authorList>
            <person name="Dieterich C."/>
            <person name="Clifton S.W."/>
            <person name="Schuster L.N."/>
            <person name="Chinwalla A."/>
            <person name="Delehaunty K."/>
            <person name="Dinkelacker I."/>
            <person name="Fulton L."/>
            <person name="Fulton R."/>
            <person name="Godfrey J."/>
            <person name="Minx P."/>
            <person name="Mitreva M."/>
            <person name="Roeseler W."/>
            <person name="Tian H."/>
            <person name="Witte H."/>
            <person name="Yang S.P."/>
            <person name="Wilson R.K."/>
            <person name="Sommer R.J."/>
        </authorList>
    </citation>
    <scope>NUCLEOTIDE SEQUENCE [LARGE SCALE GENOMIC DNA]</scope>
    <source>
        <strain evidence="5">PS312</strain>
    </source>
</reference>
<dbReference type="SMART" id="SM00298">
    <property type="entry name" value="CHROMO"/>
    <property type="match status" value="2"/>
</dbReference>
<gene>
    <name evidence="4" type="primary">WBGene00097814</name>
</gene>
<evidence type="ECO:0000256" key="1">
    <source>
        <dbReference type="ARBA" id="ARBA00004123"/>
    </source>
</evidence>
<dbReference type="PROSITE" id="PS50013">
    <property type="entry name" value="CHROMO_2"/>
    <property type="match status" value="1"/>
</dbReference>
<dbReference type="GO" id="GO:0005634">
    <property type="term" value="C:nucleus"/>
    <property type="evidence" value="ECO:0007669"/>
    <property type="project" value="UniProtKB-SubCell"/>
</dbReference>
<dbReference type="InterPro" id="IPR051219">
    <property type="entry name" value="Heterochromatin_chromo-domain"/>
</dbReference>
<protein>
    <submittedName>
        <fullName evidence="4">Hpl-1</fullName>
    </submittedName>
</protein>
<organism evidence="4 5">
    <name type="scientific">Pristionchus pacificus</name>
    <name type="common">Parasitic nematode worm</name>
    <dbReference type="NCBI Taxonomy" id="54126"/>
    <lineage>
        <taxon>Eukaryota</taxon>
        <taxon>Metazoa</taxon>
        <taxon>Ecdysozoa</taxon>
        <taxon>Nematoda</taxon>
        <taxon>Chromadorea</taxon>
        <taxon>Rhabditida</taxon>
        <taxon>Rhabditina</taxon>
        <taxon>Diplogasteromorpha</taxon>
        <taxon>Diplogasteroidea</taxon>
        <taxon>Neodiplogasteridae</taxon>
        <taxon>Pristionchus</taxon>
    </lineage>
</organism>
<evidence type="ECO:0000256" key="3">
    <source>
        <dbReference type="SAM" id="MobiDB-lite"/>
    </source>
</evidence>
<dbReference type="CDD" id="cd00034">
    <property type="entry name" value="CSD"/>
    <property type="match status" value="1"/>
</dbReference>
<dbReference type="AlphaFoldDB" id="A0A2A6CDA1"/>
<proteinExistence type="predicted"/>
<dbReference type="SUPFAM" id="SSF54160">
    <property type="entry name" value="Chromo domain-like"/>
    <property type="match status" value="2"/>
</dbReference>
<evidence type="ECO:0000313" key="4">
    <source>
        <dbReference type="EnsemblMetazoa" id="PPA08260.1"/>
    </source>
</evidence>
<feature type="compositionally biased region" description="Basic and acidic residues" evidence="3">
    <location>
        <begin position="87"/>
        <end position="98"/>
    </location>
</feature>